<dbReference type="PANTHER" id="PTHR30411">
    <property type="entry name" value="CYTOPLASMIC PROTEIN"/>
    <property type="match status" value="1"/>
</dbReference>
<dbReference type="RefSeq" id="WP_170016592.1">
    <property type="nucleotide sequence ID" value="NZ_CP012545.1"/>
</dbReference>
<dbReference type="Proteomes" id="UP001318760">
    <property type="component" value="Unassembled WGS sequence"/>
</dbReference>
<dbReference type="Proteomes" id="UP000650616">
    <property type="component" value="Unassembled WGS sequence"/>
</dbReference>
<dbReference type="PANTHER" id="PTHR30411:SF0">
    <property type="entry name" value="CYS-TRNA(PRO)_CYS-TRNA(CYS) DEACYLASE YBAK"/>
    <property type="match status" value="1"/>
</dbReference>
<evidence type="ECO:0000313" key="7">
    <source>
        <dbReference type="EMBL" id="MBE3608411.1"/>
    </source>
</evidence>
<dbReference type="Pfam" id="PF04073">
    <property type="entry name" value="tRNA_edit"/>
    <property type="match status" value="1"/>
</dbReference>
<dbReference type="GO" id="GO:0016829">
    <property type="term" value="F:lyase activity"/>
    <property type="evidence" value="ECO:0007669"/>
    <property type="project" value="UniProtKB-KW"/>
</dbReference>
<evidence type="ECO:0000256" key="3">
    <source>
        <dbReference type="ARBA" id="ARBA00023239"/>
    </source>
</evidence>
<evidence type="ECO:0000313" key="8">
    <source>
        <dbReference type="Proteomes" id="UP000650616"/>
    </source>
</evidence>
<reference evidence="6 9" key="2">
    <citation type="submission" date="2020-10" db="EMBL/GenBank/DDBJ databases">
        <title>Campylobacter californiensis sp. nov. isolated from cattle and feral swine in California.</title>
        <authorList>
            <person name="Miller W.G."/>
        </authorList>
    </citation>
    <scope>NUCLEOTIDE SEQUENCE [LARGE SCALE GENOMIC DNA]</scope>
    <source>
        <strain evidence="6 9">RM12919</strain>
    </source>
</reference>
<sequence length="161" mass="17971">MIHKTNAARILDKFKIPYKIIEYEVDESDLSAVHVANVAAQPIEKIYKTIVCVCEPKNYIIACIQGDLELNLKSLAQAAGVKRCELVNLRDLEKITGYIRGGCSPIGMKKQFATFIDDRAINLQEIYISAGVRGKQLMLNPLDLAKICDAKFQSIARSARE</sequence>
<dbReference type="GO" id="GO:0002161">
    <property type="term" value="F:aminoacyl-tRNA deacylase activity"/>
    <property type="evidence" value="ECO:0007669"/>
    <property type="project" value="InterPro"/>
</dbReference>
<evidence type="ECO:0000256" key="4">
    <source>
        <dbReference type="PIRNR" id="PIRNR006181"/>
    </source>
</evidence>
<dbReference type="PIRSF" id="PIRSF006181">
    <property type="entry name" value="EbsC_YbaK"/>
    <property type="match status" value="1"/>
</dbReference>
<keyword evidence="2 4" id="KW-0648">Protein biosynthesis</keyword>
<evidence type="ECO:0000313" key="6">
    <source>
        <dbReference type="EMBL" id="MBE2986618.1"/>
    </source>
</evidence>
<reference evidence="7 8" key="1">
    <citation type="submission" date="2015-08" db="EMBL/GenBank/DDBJ databases">
        <title>Comparative genomics of the Campylobacter concisus group.</title>
        <authorList>
            <person name="Yee E."/>
            <person name="Chapman M.H."/>
            <person name="Huynh S."/>
            <person name="Bono J.L."/>
            <person name="On S.L."/>
            <person name="St Leger J."/>
            <person name="Foster G."/>
            <person name="Parker C.T."/>
            <person name="Miller W.G."/>
        </authorList>
    </citation>
    <scope>NUCLEOTIDE SEQUENCE [LARGE SCALE GENOMIC DNA]</scope>
    <source>
        <strain evidence="7 8">RM9337</strain>
    </source>
</reference>
<dbReference type="InterPro" id="IPR036754">
    <property type="entry name" value="YbaK/aa-tRNA-synt-asso_dom_sf"/>
</dbReference>
<keyword evidence="8" id="KW-1185">Reference proteome</keyword>
<dbReference type="InterPro" id="IPR007214">
    <property type="entry name" value="YbaK/aa-tRNA-synth-assoc-dom"/>
</dbReference>
<evidence type="ECO:0000313" key="9">
    <source>
        <dbReference type="Proteomes" id="UP001318760"/>
    </source>
</evidence>
<keyword evidence="3 4" id="KW-0456">Lyase</keyword>
<dbReference type="Gene3D" id="3.90.960.10">
    <property type="entry name" value="YbaK/aminoacyl-tRNA synthetase-associated domain"/>
    <property type="match status" value="1"/>
</dbReference>
<dbReference type="EC" id="4.2.-.-" evidence="4"/>
<comment type="caution">
    <text evidence="7">The sequence shown here is derived from an EMBL/GenBank/DDBJ whole genome shotgun (WGS) entry which is preliminary data.</text>
</comment>
<organism evidence="7 8">
    <name type="scientific">Campylobacter californiensis</name>
    <dbReference type="NCBI Taxonomy" id="1032243"/>
    <lineage>
        <taxon>Bacteria</taxon>
        <taxon>Pseudomonadati</taxon>
        <taxon>Campylobacterota</taxon>
        <taxon>Epsilonproteobacteria</taxon>
        <taxon>Campylobacterales</taxon>
        <taxon>Campylobacteraceae</taxon>
        <taxon>Campylobacter</taxon>
    </lineage>
</organism>
<accession>A0AAW3ZY26</accession>
<dbReference type="CDD" id="cd00002">
    <property type="entry name" value="YbaK_deacylase"/>
    <property type="match status" value="1"/>
</dbReference>
<feature type="domain" description="YbaK/aminoacyl-tRNA synthetase-associated" evidence="5">
    <location>
        <begin position="33"/>
        <end position="146"/>
    </location>
</feature>
<dbReference type="GO" id="GO:0006412">
    <property type="term" value="P:translation"/>
    <property type="evidence" value="ECO:0007669"/>
    <property type="project" value="UniProtKB-KW"/>
</dbReference>
<proteinExistence type="inferred from homology"/>
<gene>
    <name evidence="7" type="primary">ybaK</name>
    <name evidence="6" type="ORF">CCAL12919_05660</name>
    <name evidence="7" type="ORF">CCAL9337_06705</name>
</gene>
<dbReference type="AlphaFoldDB" id="A0AAW3ZY26"/>
<comment type="similarity">
    <text evidence="1 4">Belongs to the prolyl-tRNA editing family. YbaK/EbsC subfamily.</text>
</comment>
<evidence type="ECO:0000259" key="5">
    <source>
        <dbReference type="Pfam" id="PF04073"/>
    </source>
</evidence>
<dbReference type="EMBL" id="LIWG01000008">
    <property type="protein sequence ID" value="MBE3608411.1"/>
    <property type="molecule type" value="Genomic_DNA"/>
</dbReference>
<dbReference type="InterPro" id="IPR004369">
    <property type="entry name" value="Prolyl-tRNA_editing_YbaK/EbsC"/>
</dbReference>
<protein>
    <recommendedName>
        <fullName evidence="4">Cys-tRNA(Pro)/Cys-tRNA(Cys) deacylase</fullName>
        <ecNumber evidence="4">4.2.-.-</ecNumber>
    </recommendedName>
</protein>
<evidence type="ECO:0000256" key="2">
    <source>
        <dbReference type="ARBA" id="ARBA00022917"/>
    </source>
</evidence>
<dbReference type="EMBL" id="JADBHS010000009">
    <property type="protein sequence ID" value="MBE2986618.1"/>
    <property type="molecule type" value="Genomic_DNA"/>
</dbReference>
<dbReference type="NCBIfam" id="TIGR00011">
    <property type="entry name" value="YbaK_EbsC"/>
    <property type="match status" value="1"/>
</dbReference>
<evidence type="ECO:0000256" key="1">
    <source>
        <dbReference type="ARBA" id="ARBA00009798"/>
    </source>
</evidence>
<name>A0AAW3ZY26_9BACT</name>
<dbReference type="SUPFAM" id="SSF55826">
    <property type="entry name" value="YbaK/ProRS associated domain"/>
    <property type="match status" value="1"/>
</dbReference>